<name>A0A8I1KJ60_9HYPH</name>
<dbReference type="PANTHER" id="PTHR30204">
    <property type="entry name" value="REDOX-CYCLING DRUG-SENSING TRANSCRIPTIONAL ACTIVATOR SOXR"/>
    <property type="match status" value="1"/>
</dbReference>
<dbReference type="Gene3D" id="1.10.1660.10">
    <property type="match status" value="1"/>
</dbReference>
<dbReference type="GO" id="GO:0003677">
    <property type="term" value="F:DNA binding"/>
    <property type="evidence" value="ECO:0007669"/>
    <property type="project" value="UniProtKB-KW"/>
</dbReference>
<dbReference type="Pfam" id="PF13411">
    <property type="entry name" value="MerR_1"/>
    <property type="match status" value="1"/>
</dbReference>
<dbReference type="InterPro" id="IPR009061">
    <property type="entry name" value="DNA-bd_dom_put_sf"/>
</dbReference>
<protein>
    <submittedName>
        <fullName evidence="4">MerR family DNA-binding transcriptional regulator</fullName>
    </submittedName>
</protein>
<feature type="region of interest" description="Disordered" evidence="2">
    <location>
        <begin position="144"/>
        <end position="164"/>
    </location>
</feature>
<dbReference type="InterPro" id="IPR000551">
    <property type="entry name" value="MerR-type_HTH_dom"/>
</dbReference>
<dbReference type="AlphaFoldDB" id="A0A8I1KJ60"/>
<evidence type="ECO:0000313" key="4">
    <source>
        <dbReference type="EMBL" id="MBJ7543402.1"/>
    </source>
</evidence>
<dbReference type="Proteomes" id="UP000623250">
    <property type="component" value="Unassembled WGS sequence"/>
</dbReference>
<dbReference type="PANTHER" id="PTHR30204:SF58">
    <property type="entry name" value="HTH-TYPE TRANSCRIPTIONAL REGULATOR YFMP"/>
    <property type="match status" value="1"/>
</dbReference>
<dbReference type="CDD" id="cd04776">
    <property type="entry name" value="HTH_GnyR"/>
    <property type="match status" value="1"/>
</dbReference>
<reference evidence="4 5" key="1">
    <citation type="submission" date="2020-12" db="EMBL/GenBank/DDBJ databases">
        <title>Revised draft genomes of Rhodomicrobium vannielii ATCC 17100 and Rhodomicrobium udaipurense JA643.</title>
        <authorList>
            <person name="Conners E.M."/>
            <person name="Davenport E.J."/>
            <person name="Bose A."/>
        </authorList>
    </citation>
    <scope>NUCLEOTIDE SEQUENCE [LARGE SCALE GENOMIC DNA]</scope>
    <source>
        <strain evidence="4 5">JA643</strain>
    </source>
</reference>
<evidence type="ECO:0000313" key="5">
    <source>
        <dbReference type="Proteomes" id="UP000623250"/>
    </source>
</evidence>
<gene>
    <name evidence="4" type="ORF">JDN41_07510</name>
</gene>
<dbReference type="InterPro" id="IPR047057">
    <property type="entry name" value="MerR_fam"/>
</dbReference>
<keyword evidence="1 4" id="KW-0238">DNA-binding</keyword>
<dbReference type="EMBL" id="JAEMUK010000014">
    <property type="protein sequence ID" value="MBJ7543402.1"/>
    <property type="molecule type" value="Genomic_DNA"/>
</dbReference>
<comment type="caution">
    <text evidence="4">The sequence shown here is derived from an EMBL/GenBank/DDBJ whole genome shotgun (WGS) entry which is preliminary data.</text>
</comment>
<dbReference type="SUPFAM" id="SSF46955">
    <property type="entry name" value="Putative DNA-binding domain"/>
    <property type="match status" value="1"/>
</dbReference>
<keyword evidence="5" id="KW-1185">Reference proteome</keyword>
<dbReference type="PROSITE" id="PS50937">
    <property type="entry name" value="HTH_MERR_2"/>
    <property type="match status" value="1"/>
</dbReference>
<evidence type="ECO:0000256" key="2">
    <source>
        <dbReference type="SAM" id="MobiDB-lite"/>
    </source>
</evidence>
<proteinExistence type="predicted"/>
<feature type="domain" description="HTH merR-type" evidence="3">
    <location>
        <begin position="18"/>
        <end position="85"/>
    </location>
</feature>
<dbReference type="GO" id="GO:0003700">
    <property type="term" value="F:DNA-binding transcription factor activity"/>
    <property type="evidence" value="ECO:0007669"/>
    <property type="project" value="InterPro"/>
</dbReference>
<dbReference type="RefSeq" id="WP_037239046.1">
    <property type="nucleotide sequence ID" value="NZ_JAEMUK010000014.1"/>
</dbReference>
<sequence>MTAVRQRAKADSSNSEKLYGIAELAAELGITARAIRFYEAKELLAPVRANGGRVYTRRDRARLKLILRAKSIGFSLAEVQQFLELYGSRGEGRPLQVSFLADRSAAMIAELEQKQADIVKTLEELRDIHAQCLRFLAEDGTPCKTAGDGEAADAPHKKSRRTAG</sequence>
<evidence type="ECO:0000259" key="3">
    <source>
        <dbReference type="PROSITE" id="PS50937"/>
    </source>
</evidence>
<evidence type="ECO:0000256" key="1">
    <source>
        <dbReference type="ARBA" id="ARBA00023125"/>
    </source>
</evidence>
<accession>A0A8I1KJ60</accession>
<organism evidence="4 5">
    <name type="scientific">Rhodomicrobium udaipurense</name>
    <dbReference type="NCBI Taxonomy" id="1202716"/>
    <lineage>
        <taxon>Bacteria</taxon>
        <taxon>Pseudomonadati</taxon>
        <taxon>Pseudomonadota</taxon>
        <taxon>Alphaproteobacteria</taxon>
        <taxon>Hyphomicrobiales</taxon>
        <taxon>Hyphomicrobiaceae</taxon>
        <taxon>Rhodomicrobium</taxon>
    </lineage>
</organism>
<dbReference type="SMART" id="SM00422">
    <property type="entry name" value="HTH_MERR"/>
    <property type="match status" value="1"/>
</dbReference>